<reference evidence="2" key="1">
    <citation type="journal article" date="2021" name="ISME J.">
        <title>Genomic evolution of the class Acidithiobacillia: deep-branching Proteobacteria living in extreme acidic conditions.</title>
        <authorList>
            <person name="Moya-Beltran A."/>
            <person name="Beard S."/>
            <person name="Rojas-Villalobos C."/>
            <person name="Issotta F."/>
            <person name="Gallardo Y."/>
            <person name="Ulloa R."/>
            <person name="Giaveno A."/>
            <person name="Degli Esposti M."/>
            <person name="Johnson D.B."/>
            <person name="Quatrini R."/>
        </authorList>
    </citation>
    <scope>NUCLEOTIDE SEQUENCE</scope>
    <source>
        <strain evidence="2">DSM 583</strain>
    </source>
</reference>
<name>A0A8X8G4J6_ACIFI</name>
<evidence type="ECO:0000256" key="1">
    <source>
        <dbReference type="SAM" id="Phobius"/>
    </source>
</evidence>
<protein>
    <submittedName>
        <fullName evidence="2">Uncharacterized protein</fullName>
    </submittedName>
</protein>
<feature type="transmembrane region" description="Helical" evidence="1">
    <location>
        <begin position="26"/>
        <end position="49"/>
    </location>
</feature>
<keyword evidence="1" id="KW-1133">Transmembrane helix</keyword>
<dbReference type="EMBL" id="JABBHS010000162">
    <property type="protein sequence ID" value="MBU2722636.1"/>
    <property type="molecule type" value="Genomic_DNA"/>
</dbReference>
<evidence type="ECO:0000313" key="3">
    <source>
        <dbReference type="Proteomes" id="UP000887300"/>
    </source>
</evidence>
<keyword evidence="1" id="KW-0472">Membrane</keyword>
<organism evidence="2 3">
    <name type="scientific">Acidithiobacillus ferridurans</name>
    <dbReference type="NCBI Taxonomy" id="1232575"/>
    <lineage>
        <taxon>Bacteria</taxon>
        <taxon>Pseudomonadati</taxon>
        <taxon>Pseudomonadota</taxon>
        <taxon>Acidithiobacillia</taxon>
        <taxon>Acidithiobacillales</taxon>
        <taxon>Acidithiobacillaceae</taxon>
        <taxon>Acidithiobacillus</taxon>
    </lineage>
</organism>
<feature type="transmembrane region" description="Helical" evidence="1">
    <location>
        <begin position="97"/>
        <end position="114"/>
    </location>
</feature>
<comment type="caution">
    <text evidence="2">The sequence shown here is derived from an EMBL/GenBank/DDBJ whole genome shotgun (WGS) entry which is preliminary data.</text>
</comment>
<keyword evidence="1" id="KW-0812">Transmembrane</keyword>
<sequence>MPPGSSGTGCNDAPILSTRFPEELKMLRILLIECLFSALLGAIIFRLAYAFLQKRCCAWAVALLTALLLGIGVSGVLHPYLVRDFAEASNRLIPPLWFSQLSRSLCYLAGAWLADHVVRRRERLGFGQKKI</sequence>
<feature type="transmembrane region" description="Helical" evidence="1">
    <location>
        <begin position="56"/>
        <end position="77"/>
    </location>
</feature>
<dbReference type="Proteomes" id="UP000887300">
    <property type="component" value="Unassembled WGS sequence"/>
</dbReference>
<accession>A0A8X8G4J6</accession>
<dbReference type="AlphaFoldDB" id="A0A8X8G4J6"/>
<gene>
    <name evidence="2" type="ORF">HF568_05270</name>
</gene>
<evidence type="ECO:0000313" key="2">
    <source>
        <dbReference type="EMBL" id="MBU2722636.1"/>
    </source>
</evidence>
<proteinExistence type="predicted"/>